<evidence type="ECO:0000313" key="1">
    <source>
        <dbReference type="EMBL" id="MFC4014647.1"/>
    </source>
</evidence>
<comment type="caution">
    <text evidence="1">The sequence shown here is derived from an EMBL/GenBank/DDBJ whole genome shotgun (WGS) entry which is preliminary data.</text>
</comment>
<reference evidence="2" key="1">
    <citation type="journal article" date="2019" name="Int. J. Syst. Evol. Microbiol.">
        <title>The Global Catalogue of Microorganisms (GCM) 10K type strain sequencing project: providing services to taxonomists for standard genome sequencing and annotation.</title>
        <authorList>
            <consortium name="The Broad Institute Genomics Platform"/>
            <consortium name="The Broad Institute Genome Sequencing Center for Infectious Disease"/>
            <person name="Wu L."/>
            <person name="Ma J."/>
        </authorList>
    </citation>
    <scope>NUCLEOTIDE SEQUENCE [LARGE SCALE GENOMIC DNA]</scope>
    <source>
        <strain evidence="2">TBRC 1276</strain>
    </source>
</reference>
<sequence length="85" mass="8987">MNTTMTEIADLATASGLADGYPIANLDGLTFHVWKPLEKNDPPITTIGDLKDWTDATLVQISQFGPSRLDKVKAALIAASNGATS</sequence>
<gene>
    <name evidence="1" type="ORF">ACFOY2_46005</name>
</gene>
<dbReference type="SUPFAM" id="SSF47789">
    <property type="entry name" value="C-terminal domain of RNA polymerase alpha subunit"/>
    <property type="match status" value="1"/>
</dbReference>
<protein>
    <submittedName>
        <fullName evidence="1">Uncharacterized protein</fullName>
    </submittedName>
</protein>
<proteinExistence type="predicted"/>
<dbReference type="Proteomes" id="UP001595851">
    <property type="component" value="Unassembled WGS sequence"/>
</dbReference>
<evidence type="ECO:0000313" key="2">
    <source>
        <dbReference type="Proteomes" id="UP001595851"/>
    </source>
</evidence>
<organism evidence="1 2">
    <name type="scientific">Nonomuraea purpurea</name>
    <dbReference type="NCBI Taxonomy" id="1849276"/>
    <lineage>
        <taxon>Bacteria</taxon>
        <taxon>Bacillati</taxon>
        <taxon>Actinomycetota</taxon>
        <taxon>Actinomycetes</taxon>
        <taxon>Streptosporangiales</taxon>
        <taxon>Streptosporangiaceae</taxon>
        <taxon>Nonomuraea</taxon>
    </lineage>
</organism>
<keyword evidence="2" id="KW-1185">Reference proteome</keyword>
<accession>A0ABV8GPL8</accession>
<dbReference type="RefSeq" id="WP_379534482.1">
    <property type="nucleotide sequence ID" value="NZ_JBHSBI010000036.1"/>
</dbReference>
<dbReference type="EMBL" id="JBHSBI010000036">
    <property type="protein sequence ID" value="MFC4014647.1"/>
    <property type="molecule type" value="Genomic_DNA"/>
</dbReference>
<name>A0ABV8GPL8_9ACTN</name>